<keyword evidence="4" id="KW-0342">GTP-binding</keyword>
<dbReference type="EMBL" id="BAABJO010000006">
    <property type="protein sequence ID" value="GAA5116922.1"/>
    <property type="molecule type" value="Genomic_DNA"/>
</dbReference>
<evidence type="ECO:0000256" key="3">
    <source>
        <dbReference type="ARBA" id="ARBA00022801"/>
    </source>
</evidence>
<evidence type="ECO:0000256" key="2">
    <source>
        <dbReference type="ARBA" id="ARBA00022741"/>
    </source>
</evidence>
<dbReference type="Proteomes" id="UP001500804">
    <property type="component" value="Unassembled WGS sequence"/>
</dbReference>
<comment type="caution">
    <text evidence="5">The sequence shown here is derived from an EMBL/GenBank/DDBJ whole genome shotgun (WGS) entry which is preliminary data.</text>
</comment>
<keyword evidence="3" id="KW-0378">Hydrolase</keyword>
<dbReference type="InterPro" id="IPR052705">
    <property type="entry name" value="Gliding_Motility_GTPase"/>
</dbReference>
<reference evidence="6" key="1">
    <citation type="journal article" date="2019" name="Int. J. Syst. Evol. Microbiol.">
        <title>The Global Catalogue of Microorganisms (GCM) 10K type strain sequencing project: providing services to taxonomists for standard genome sequencing and annotation.</title>
        <authorList>
            <consortium name="The Broad Institute Genomics Platform"/>
            <consortium name="The Broad Institute Genome Sequencing Center for Infectious Disease"/>
            <person name="Wu L."/>
            <person name="Ma J."/>
        </authorList>
    </citation>
    <scope>NUCLEOTIDE SEQUENCE [LARGE SCALE GENOMIC DNA]</scope>
    <source>
        <strain evidence="6">JCM 18302</strain>
    </source>
</reference>
<evidence type="ECO:0000313" key="6">
    <source>
        <dbReference type="Proteomes" id="UP001500804"/>
    </source>
</evidence>
<organism evidence="5 6">
    <name type="scientific">Pseudonocardia adelaidensis</name>
    <dbReference type="NCBI Taxonomy" id="648754"/>
    <lineage>
        <taxon>Bacteria</taxon>
        <taxon>Bacillati</taxon>
        <taxon>Actinomycetota</taxon>
        <taxon>Actinomycetes</taxon>
        <taxon>Pseudonocardiales</taxon>
        <taxon>Pseudonocardiaceae</taxon>
        <taxon>Pseudonocardia</taxon>
    </lineage>
</organism>
<evidence type="ECO:0000256" key="4">
    <source>
        <dbReference type="ARBA" id="ARBA00023134"/>
    </source>
</evidence>
<accession>A0ABP9NET9</accession>
<gene>
    <name evidence="5" type="ORF">GCM10023320_18310</name>
</gene>
<dbReference type="SUPFAM" id="SSF52540">
    <property type="entry name" value="P-loop containing nucleoside triphosphate hydrolases"/>
    <property type="match status" value="1"/>
</dbReference>
<dbReference type="InterPro" id="IPR004130">
    <property type="entry name" value="Gpn"/>
</dbReference>
<evidence type="ECO:0000313" key="5">
    <source>
        <dbReference type="EMBL" id="GAA5116922.1"/>
    </source>
</evidence>
<protein>
    <submittedName>
        <fullName evidence="5">ATP/GTP-binding protein</fullName>
    </submittedName>
</protein>
<dbReference type="Gene3D" id="3.40.50.300">
    <property type="entry name" value="P-loop containing nucleotide triphosphate hydrolases"/>
    <property type="match status" value="1"/>
</dbReference>
<dbReference type="Pfam" id="PF03029">
    <property type="entry name" value="ATP_bind_1"/>
    <property type="match status" value="1"/>
</dbReference>
<name>A0ABP9NET9_9PSEU</name>
<dbReference type="PANTHER" id="PTHR42708">
    <property type="entry name" value="ATP/GTP-BINDING PROTEIN-RELATED"/>
    <property type="match status" value="1"/>
</dbReference>
<dbReference type="PANTHER" id="PTHR42708:SF1">
    <property type="entry name" value="GLIDING MOTILITY PROTEIN MGLA"/>
    <property type="match status" value="1"/>
</dbReference>
<comment type="similarity">
    <text evidence="1">Belongs to the GPN-loop GTPase family.</text>
</comment>
<evidence type="ECO:0000256" key="1">
    <source>
        <dbReference type="ARBA" id="ARBA00005290"/>
    </source>
</evidence>
<dbReference type="RefSeq" id="WP_345604434.1">
    <property type="nucleotide sequence ID" value="NZ_BAABJO010000006.1"/>
</dbReference>
<keyword evidence="2" id="KW-0547">Nucleotide-binding</keyword>
<dbReference type="InterPro" id="IPR027417">
    <property type="entry name" value="P-loop_NTPase"/>
</dbReference>
<sequence length="196" mass="20632">MSPDHRLHEPVPTPLKVVVVGGAGVGTTTFVRAVSEFAPPSTDRYVTVAPVGDLPAGRATATTTAALEVARVGVGDSHVLYLLGMPAQGRSSMWDELARGAVGAVVLVDPLRIEISFAAVDFVESRDIPFVVAVNGFPGADRFRPADVHDALGLRGDVPVLPTDARVRGSCLATVIRLVEHALDRSVVVRFPPVAR</sequence>
<keyword evidence="6" id="KW-1185">Reference proteome</keyword>
<proteinExistence type="inferred from homology"/>